<comment type="caution">
    <text evidence="1">The sequence shown here is derived from an EMBL/GenBank/DDBJ whole genome shotgun (WGS) entry which is preliminary data.</text>
</comment>
<proteinExistence type="predicted"/>
<accession>A0A151PHE1</accession>
<dbReference type="EMBL" id="AKHW03000190">
    <property type="protein sequence ID" value="KYO48428.1"/>
    <property type="molecule type" value="Genomic_DNA"/>
</dbReference>
<evidence type="ECO:0000313" key="2">
    <source>
        <dbReference type="Proteomes" id="UP000050525"/>
    </source>
</evidence>
<dbReference type="Proteomes" id="UP000050525">
    <property type="component" value="Unassembled WGS sequence"/>
</dbReference>
<dbReference type="GO" id="GO:0003677">
    <property type="term" value="F:DNA binding"/>
    <property type="evidence" value="ECO:0007669"/>
    <property type="project" value="UniProtKB-KW"/>
</dbReference>
<keyword evidence="2" id="KW-1185">Reference proteome</keyword>
<dbReference type="eggNOG" id="ENOG502RFDD">
    <property type="taxonomic scope" value="Eukaryota"/>
</dbReference>
<dbReference type="AlphaFoldDB" id="A0A151PHE1"/>
<organism evidence="1 2">
    <name type="scientific">Alligator mississippiensis</name>
    <name type="common">American alligator</name>
    <dbReference type="NCBI Taxonomy" id="8496"/>
    <lineage>
        <taxon>Eukaryota</taxon>
        <taxon>Metazoa</taxon>
        <taxon>Chordata</taxon>
        <taxon>Craniata</taxon>
        <taxon>Vertebrata</taxon>
        <taxon>Euteleostomi</taxon>
        <taxon>Archelosauria</taxon>
        <taxon>Archosauria</taxon>
        <taxon>Crocodylia</taxon>
        <taxon>Alligatoridae</taxon>
        <taxon>Alligatorinae</taxon>
        <taxon>Alligator</taxon>
    </lineage>
</organism>
<sequence>MMPEQMYFLQSPPEEDFEYQPDTSNQVSFVVSNKELCDEERELQVGKNEGHHEGTISVTNLQRREVRPFNKMVDGEDAYVLVC</sequence>
<protein>
    <submittedName>
        <fullName evidence="1">Myb/SANT-like DNA-binding domain-containing protein 3</fullName>
    </submittedName>
</protein>
<evidence type="ECO:0000313" key="1">
    <source>
        <dbReference type="EMBL" id="KYO48428.1"/>
    </source>
</evidence>
<name>A0A151PHE1_ALLMI</name>
<reference evidence="1 2" key="1">
    <citation type="journal article" date="2012" name="Genome Biol.">
        <title>Sequencing three crocodilian genomes to illuminate the evolution of archosaurs and amniotes.</title>
        <authorList>
            <person name="St John J.A."/>
            <person name="Braun E.L."/>
            <person name="Isberg S.R."/>
            <person name="Miles L.G."/>
            <person name="Chong A.Y."/>
            <person name="Gongora J."/>
            <person name="Dalzell P."/>
            <person name="Moran C."/>
            <person name="Bed'hom B."/>
            <person name="Abzhanov A."/>
            <person name="Burgess S.C."/>
            <person name="Cooksey A.M."/>
            <person name="Castoe T.A."/>
            <person name="Crawford N.G."/>
            <person name="Densmore L.D."/>
            <person name="Drew J.C."/>
            <person name="Edwards S.V."/>
            <person name="Faircloth B.C."/>
            <person name="Fujita M.K."/>
            <person name="Greenwold M.J."/>
            <person name="Hoffmann F.G."/>
            <person name="Howard J.M."/>
            <person name="Iguchi T."/>
            <person name="Janes D.E."/>
            <person name="Khan S.Y."/>
            <person name="Kohno S."/>
            <person name="de Koning A.J."/>
            <person name="Lance S.L."/>
            <person name="McCarthy F.M."/>
            <person name="McCormack J.E."/>
            <person name="Merchant M.E."/>
            <person name="Peterson D.G."/>
            <person name="Pollock D.D."/>
            <person name="Pourmand N."/>
            <person name="Raney B.J."/>
            <person name="Roessler K.A."/>
            <person name="Sanford J.R."/>
            <person name="Sawyer R.H."/>
            <person name="Schmidt C.J."/>
            <person name="Triplett E.W."/>
            <person name="Tuberville T.D."/>
            <person name="Venegas-Anaya M."/>
            <person name="Howard J.T."/>
            <person name="Jarvis E.D."/>
            <person name="Guillette L.J.Jr."/>
            <person name="Glenn T.C."/>
            <person name="Green R.E."/>
            <person name="Ray D.A."/>
        </authorList>
    </citation>
    <scope>NUCLEOTIDE SEQUENCE [LARGE SCALE GENOMIC DNA]</scope>
    <source>
        <strain evidence="1">KSC_2009_1</strain>
    </source>
</reference>
<gene>
    <name evidence="1" type="primary">MSANTD3</name>
    <name evidence="1" type="ORF">Y1Q_0022633</name>
</gene>